<feature type="non-terminal residue" evidence="1">
    <location>
        <position position="90"/>
    </location>
</feature>
<gene>
    <name evidence="1" type="ORF">QTN89_28300</name>
</gene>
<protein>
    <submittedName>
        <fullName evidence="1">Uncharacterized protein</fullName>
    </submittedName>
</protein>
<name>A0ABT7PSA0_9BACT</name>
<proteinExistence type="predicted"/>
<organism evidence="1 2">
    <name type="scientific">Roseiconus lacunae</name>
    <dbReference type="NCBI Taxonomy" id="2605694"/>
    <lineage>
        <taxon>Bacteria</taxon>
        <taxon>Pseudomonadati</taxon>
        <taxon>Planctomycetota</taxon>
        <taxon>Planctomycetia</taxon>
        <taxon>Pirellulales</taxon>
        <taxon>Pirellulaceae</taxon>
        <taxon>Roseiconus</taxon>
    </lineage>
</organism>
<dbReference type="EMBL" id="JASZZN010000042">
    <property type="protein sequence ID" value="MDM4019390.1"/>
    <property type="molecule type" value="Genomic_DNA"/>
</dbReference>
<dbReference type="RefSeq" id="WP_289167532.1">
    <property type="nucleotide sequence ID" value="NZ_JASZZN010000042.1"/>
</dbReference>
<comment type="caution">
    <text evidence="1">The sequence shown here is derived from an EMBL/GenBank/DDBJ whole genome shotgun (WGS) entry which is preliminary data.</text>
</comment>
<sequence>MTQSKKRVLLTFILSLAWIGWAIWANAPHYYDAQAMEKEIAAVLGQANVDLQPAQAGFPFVYMRYDYSNAEKLTVYDTSLSAILPNVLFA</sequence>
<accession>A0ABT7PSA0</accession>
<evidence type="ECO:0000313" key="1">
    <source>
        <dbReference type="EMBL" id="MDM4019390.1"/>
    </source>
</evidence>
<reference evidence="1 2" key="1">
    <citation type="submission" date="2023-06" db="EMBL/GenBank/DDBJ databases">
        <title>Roseiconus lacunae JC819 isolated from Gulf of Mannar region, Tamil Nadu.</title>
        <authorList>
            <person name="Pk S."/>
            <person name="Ch S."/>
            <person name="Ch V.R."/>
        </authorList>
    </citation>
    <scope>NUCLEOTIDE SEQUENCE [LARGE SCALE GENOMIC DNA]</scope>
    <source>
        <strain evidence="1 2">JC819</strain>
    </source>
</reference>
<evidence type="ECO:0000313" key="2">
    <source>
        <dbReference type="Proteomes" id="UP001239462"/>
    </source>
</evidence>
<dbReference type="Proteomes" id="UP001239462">
    <property type="component" value="Unassembled WGS sequence"/>
</dbReference>
<keyword evidence="2" id="KW-1185">Reference proteome</keyword>